<dbReference type="Gene3D" id="1.10.418.10">
    <property type="entry name" value="Calponin-like domain"/>
    <property type="match status" value="1"/>
</dbReference>
<feature type="compositionally biased region" description="Polar residues" evidence="1">
    <location>
        <begin position="460"/>
        <end position="470"/>
    </location>
</feature>
<feature type="compositionally biased region" description="Basic and acidic residues" evidence="1">
    <location>
        <begin position="586"/>
        <end position="605"/>
    </location>
</feature>
<feature type="compositionally biased region" description="Basic and acidic residues" evidence="1">
    <location>
        <begin position="423"/>
        <end position="433"/>
    </location>
</feature>
<feature type="compositionally biased region" description="Basic and acidic residues" evidence="1">
    <location>
        <begin position="380"/>
        <end position="413"/>
    </location>
</feature>
<dbReference type="EMBL" id="LCWF01000050">
    <property type="protein sequence ID" value="KKY25074.1"/>
    <property type="molecule type" value="Genomic_DNA"/>
</dbReference>
<accession>A0A0G2ES56</accession>
<dbReference type="GO" id="GO:0007015">
    <property type="term" value="P:actin filament organization"/>
    <property type="evidence" value="ECO:0007669"/>
    <property type="project" value="TreeGrafter"/>
</dbReference>
<name>A0A0G2ES56_PHACM</name>
<dbReference type="InterPro" id="IPR036872">
    <property type="entry name" value="CH_dom_sf"/>
</dbReference>
<dbReference type="InterPro" id="IPR003096">
    <property type="entry name" value="SM22_calponin"/>
</dbReference>
<evidence type="ECO:0000313" key="3">
    <source>
        <dbReference type="EMBL" id="KKY25074.1"/>
    </source>
</evidence>
<dbReference type="Proteomes" id="UP000053317">
    <property type="component" value="Unassembled WGS sequence"/>
</dbReference>
<evidence type="ECO:0000259" key="2">
    <source>
        <dbReference type="PROSITE" id="PS50021"/>
    </source>
</evidence>
<evidence type="ECO:0000313" key="4">
    <source>
        <dbReference type="Proteomes" id="UP000053317"/>
    </source>
</evidence>
<dbReference type="AlphaFoldDB" id="A0A0G2ES56"/>
<dbReference type="PROSITE" id="PS50021">
    <property type="entry name" value="CH"/>
    <property type="match status" value="1"/>
</dbReference>
<dbReference type="GO" id="GO:0051015">
    <property type="term" value="F:actin filament binding"/>
    <property type="evidence" value="ECO:0007669"/>
    <property type="project" value="TreeGrafter"/>
</dbReference>
<dbReference type="Pfam" id="PF00307">
    <property type="entry name" value="CH"/>
    <property type="match status" value="1"/>
</dbReference>
<dbReference type="PRINTS" id="PR00888">
    <property type="entry name" value="SM22CALPONIN"/>
</dbReference>
<feature type="compositionally biased region" description="Pro residues" evidence="1">
    <location>
        <begin position="482"/>
        <end position="492"/>
    </location>
</feature>
<dbReference type="PANTHER" id="PTHR47385">
    <property type="entry name" value="CALPONIN"/>
    <property type="match status" value="1"/>
</dbReference>
<feature type="compositionally biased region" description="Polar residues" evidence="1">
    <location>
        <begin position="536"/>
        <end position="561"/>
    </location>
</feature>
<feature type="compositionally biased region" description="Polar residues" evidence="1">
    <location>
        <begin position="360"/>
        <end position="378"/>
    </location>
</feature>
<feature type="region of interest" description="Disordered" evidence="1">
    <location>
        <begin position="230"/>
        <end position="661"/>
    </location>
</feature>
<dbReference type="InterPro" id="IPR050606">
    <property type="entry name" value="Calponin-like"/>
</dbReference>
<dbReference type="GO" id="GO:0015629">
    <property type="term" value="C:actin cytoskeleton"/>
    <property type="evidence" value="ECO:0007669"/>
    <property type="project" value="TreeGrafter"/>
</dbReference>
<evidence type="ECO:0000256" key="1">
    <source>
        <dbReference type="SAM" id="MobiDB-lite"/>
    </source>
</evidence>
<comment type="caution">
    <text evidence="3">The sequence shown here is derived from an EMBL/GenBank/DDBJ whole genome shotgun (WGS) entry which is preliminary data.</text>
</comment>
<organism evidence="3 4">
    <name type="scientific">Phaeomoniella chlamydospora</name>
    <name type="common">Phaeoacremonium chlamydosporum</name>
    <dbReference type="NCBI Taxonomy" id="158046"/>
    <lineage>
        <taxon>Eukaryota</taxon>
        <taxon>Fungi</taxon>
        <taxon>Dikarya</taxon>
        <taxon>Ascomycota</taxon>
        <taxon>Pezizomycotina</taxon>
        <taxon>Eurotiomycetes</taxon>
        <taxon>Chaetothyriomycetidae</taxon>
        <taxon>Phaeomoniellales</taxon>
        <taxon>Phaeomoniellaceae</taxon>
        <taxon>Phaeomoniella</taxon>
    </lineage>
</organism>
<feature type="compositionally biased region" description="Low complexity" evidence="1">
    <location>
        <begin position="159"/>
        <end position="169"/>
    </location>
</feature>
<dbReference type="CDD" id="cd21210">
    <property type="entry name" value="CH_SCP1-like"/>
    <property type="match status" value="1"/>
</dbReference>
<protein>
    <submittedName>
        <fullName evidence="3">Putative calponin homology domain protein</fullName>
    </submittedName>
</protein>
<reference evidence="3 4" key="2">
    <citation type="submission" date="2015-05" db="EMBL/GenBank/DDBJ databases">
        <authorList>
            <person name="Morales-Cruz A."/>
            <person name="Amrine K.C."/>
            <person name="Cantu D."/>
        </authorList>
    </citation>
    <scope>NUCLEOTIDE SEQUENCE [LARGE SCALE GENOMIC DNA]</scope>
    <source>
        <strain evidence="3">UCRPC4</strain>
    </source>
</reference>
<feature type="region of interest" description="Disordered" evidence="1">
    <location>
        <begin position="120"/>
        <end position="207"/>
    </location>
</feature>
<sequence length="661" mass="74040">MRLDKYTPRAANEIRAWVEEILGEKLPGGDLLEALKDGVALCRLVNLVAVPGVKYKQSPMPFVQMENISHFLRACQMPPLNLPPHDMFLTVDLYEAKDPAQVIQCIGAFSRRANAINPSAFPRSLGAKSKGGTIMSPQGTGSSQGGGGAIFPPSRERGTSNASNGSSTTWNPLAKGSYASGRISPTKPGATSPSGVSSWSKKSDQGNTAPAWNIHQYGYMGGASQGNMGVTFGGRRQITSASPTVPSFAEKERKRKEEEAEAERLRLQAEEAENKRRVMREAEEERERAEEERRWAEESRRLREKERREAEEEKKRWEEEQRRWKEEEEARAREEKEFEDQVQKQRQRQRGQSDDRLNGQFLSQYQADQGTRSRNVSNELDAKGSESARIKQLEMELERAKARERDYERERLGGSRARSQSKPRPETAAEKRDRSRSRSRPAAARQGTSEAVWQEDERQFLQNQWQNNQEDAAPAPSLPTRSPQPPQQPPRGPVFVKKNNTGPSSRPLPNPTSYQPAPTPSPQPQQSAHTSRTDRYLSSNPAPVSPPTTTYRPLDYTSTSEQDAENSRRLASQQRTKAGGWASKSLLEREMERERERQREWEEGQKQTAAVARDMTQGASPGQSWDVNQYGYIGGDSQNRGGPGLGVGGARRQIIGPRPPP</sequence>
<reference evidence="3 4" key="1">
    <citation type="submission" date="2015-05" db="EMBL/GenBank/DDBJ databases">
        <title>Distinctive expansion of gene families associated with plant cell wall degradation and secondary metabolism in the genomes of grapevine trunk pathogens.</title>
        <authorList>
            <person name="Lawrence D.P."/>
            <person name="Travadon R."/>
            <person name="Rolshausen P.E."/>
            <person name="Baumgartner K."/>
        </authorList>
    </citation>
    <scope>NUCLEOTIDE SEQUENCE [LARGE SCALE GENOMIC DNA]</scope>
    <source>
        <strain evidence="3">UCRPC4</strain>
    </source>
</reference>
<dbReference type="PANTHER" id="PTHR47385:SF14">
    <property type="entry name" value="TRANSGELIN"/>
    <property type="match status" value="1"/>
</dbReference>
<dbReference type="SMART" id="SM00033">
    <property type="entry name" value="CH"/>
    <property type="match status" value="1"/>
</dbReference>
<dbReference type="SUPFAM" id="SSF47576">
    <property type="entry name" value="Calponin-homology domain, CH-domain"/>
    <property type="match status" value="1"/>
</dbReference>
<proteinExistence type="predicted"/>
<gene>
    <name evidence="3" type="ORF">UCRPC4_g02131</name>
</gene>
<dbReference type="OrthoDB" id="21595at2759"/>
<dbReference type="InterPro" id="IPR001715">
    <property type="entry name" value="CH_dom"/>
</dbReference>
<keyword evidence="4" id="KW-1185">Reference proteome</keyword>
<feature type="domain" description="Calponin-homology (CH)" evidence="2">
    <location>
        <begin position="8"/>
        <end position="113"/>
    </location>
</feature>
<feature type="compositionally biased region" description="Polar residues" evidence="1">
    <location>
        <begin position="617"/>
        <end position="627"/>
    </location>
</feature>
<feature type="compositionally biased region" description="Basic and acidic residues" evidence="1">
    <location>
        <begin position="249"/>
        <end position="343"/>
    </location>
</feature>